<keyword evidence="4" id="KW-1185">Reference proteome</keyword>
<dbReference type="STRING" id="297318.BK138_21750"/>
<gene>
    <name evidence="3" type="ORF">BK138_21750</name>
</gene>
<accession>A0A1R1ELK7</accession>
<dbReference type="SUPFAM" id="SSF56601">
    <property type="entry name" value="beta-lactamase/transpeptidase-like"/>
    <property type="match status" value="1"/>
</dbReference>
<dbReference type="InterPro" id="IPR050789">
    <property type="entry name" value="Diverse_Enzym_Activities"/>
</dbReference>
<sequence length="339" mass="38441">MNRPVLLLSSPPLHTPAFPTSSPEQEVVRPEPLEEAHAQILRRYPKMRSFLVVRHGRLIYERYYNEAGPGTLHDLRSATKSITSTLAGIAVSRRELPGLDEPLMPYLRDYARKTTDPLLEEVLTLRRLLTMSTGFRWQTGKTLGEPLIHRFHRSRAWTSFALSLPVDAHMAGVFQYRSIDSHLISVLISECCGTDAYSYARQHLFGPLGIEYAAWSSSPEAHTMGHIGLYLTARDMAKFGLCCLNKGLWQNRPVIPEAWLEQALTRQLDGYPAFGDYGYQWWTGRMCGQPFSCAHGHGGQQIYLFPELDAVVVFTADSKVSRWRNPRSLLQQHILGSME</sequence>
<evidence type="ECO:0000313" key="3">
    <source>
        <dbReference type="EMBL" id="OMF52701.1"/>
    </source>
</evidence>
<evidence type="ECO:0000259" key="2">
    <source>
        <dbReference type="Pfam" id="PF00144"/>
    </source>
</evidence>
<dbReference type="InterPro" id="IPR012338">
    <property type="entry name" value="Beta-lactam/transpept-like"/>
</dbReference>
<dbReference type="EMBL" id="MRTP01000006">
    <property type="protein sequence ID" value="OMF52701.1"/>
    <property type="molecule type" value="Genomic_DNA"/>
</dbReference>
<organism evidence="3 4">
    <name type="scientific">Paenibacillus rhizosphaerae</name>
    <dbReference type="NCBI Taxonomy" id="297318"/>
    <lineage>
        <taxon>Bacteria</taxon>
        <taxon>Bacillati</taxon>
        <taxon>Bacillota</taxon>
        <taxon>Bacilli</taxon>
        <taxon>Bacillales</taxon>
        <taxon>Paenibacillaceae</taxon>
        <taxon>Paenibacillus</taxon>
    </lineage>
</organism>
<dbReference type="PANTHER" id="PTHR43283:SF7">
    <property type="entry name" value="BETA-LACTAMASE-RELATED DOMAIN-CONTAINING PROTEIN"/>
    <property type="match status" value="1"/>
</dbReference>
<evidence type="ECO:0000256" key="1">
    <source>
        <dbReference type="SAM" id="MobiDB-lite"/>
    </source>
</evidence>
<dbReference type="PANTHER" id="PTHR43283">
    <property type="entry name" value="BETA-LACTAMASE-RELATED"/>
    <property type="match status" value="1"/>
</dbReference>
<comment type="caution">
    <text evidence="3">The sequence shown here is derived from an EMBL/GenBank/DDBJ whole genome shotgun (WGS) entry which is preliminary data.</text>
</comment>
<dbReference type="InterPro" id="IPR001466">
    <property type="entry name" value="Beta-lactam-related"/>
</dbReference>
<protein>
    <submittedName>
        <fullName evidence="3">Serine hydrolase</fullName>
    </submittedName>
</protein>
<dbReference type="RefSeq" id="WP_076172874.1">
    <property type="nucleotide sequence ID" value="NZ_MRTP01000006.1"/>
</dbReference>
<dbReference type="Pfam" id="PF00144">
    <property type="entry name" value="Beta-lactamase"/>
    <property type="match status" value="1"/>
</dbReference>
<reference evidence="3 4" key="1">
    <citation type="submission" date="2016-11" db="EMBL/GenBank/DDBJ databases">
        <title>Paenibacillus species isolates.</title>
        <authorList>
            <person name="Beno S.M."/>
        </authorList>
    </citation>
    <scope>NUCLEOTIDE SEQUENCE [LARGE SCALE GENOMIC DNA]</scope>
    <source>
        <strain evidence="3 4">FSL R5-0378</strain>
    </source>
</reference>
<evidence type="ECO:0000313" key="4">
    <source>
        <dbReference type="Proteomes" id="UP000187172"/>
    </source>
</evidence>
<dbReference type="Proteomes" id="UP000187172">
    <property type="component" value="Unassembled WGS sequence"/>
</dbReference>
<keyword evidence="3" id="KW-0378">Hydrolase</keyword>
<name>A0A1R1ELK7_9BACL</name>
<feature type="region of interest" description="Disordered" evidence="1">
    <location>
        <begin position="1"/>
        <end position="26"/>
    </location>
</feature>
<feature type="domain" description="Beta-lactamase-related" evidence="2">
    <location>
        <begin position="49"/>
        <end position="319"/>
    </location>
</feature>
<dbReference type="GO" id="GO:0016787">
    <property type="term" value="F:hydrolase activity"/>
    <property type="evidence" value="ECO:0007669"/>
    <property type="project" value="UniProtKB-KW"/>
</dbReference>
<proteinExistence type="predicted"/>
<dbReference type="AlphaFoldDB" id="A0A1R1ELK7"/>
<dbReference type="Gene3D" id="3.40.710.10">
    <property type="entry name" value="DD-peptidase/beta-lactamase superfamily"/>
    <property type="match status" value="1"/>
</dbReference>